<feature type="compositionally biased region" description="Low complexity" evidence="1">
    <location>
        <begin position="24"/>
        <end position="52"/>
    </location>
</feature>
<feature type="region of interest" description="Disordered" evidence="1">
    <location>
        <begin position="24"/>
        <end position="55"/>
    </location>
</feature>
<evidence type="ECO:0000256" key="2">
    <source>
        <dbReference type="SAM" id="Phobius"/>
    </source>
</evidence>
<accession>A0A1H7QQK9</accession>
<keyword evidence="2" id="KW-1133">Transmembrane helix</keyword>
<evidence type="ECO:0000313" key="3">
    <source>
        <dbReference type="EMBL" id="SEL50202.1"/>
    </source>
</evidence>
<organism evidence="3 4">
    <name type="scientific">Haloferax larsenii</name>
    <dbReference type="NCBI Taxonomy" id="302484"/>
    <lineage>
        <taxon>Archaea</taxon>
        <taxon>Methanobacteriati</taxon>
        <taxon>Methanobacteriota</taxon>
        <taxon>Stenosarchaea group</taxon>
        <taxon>Halobacteria</taxon>
        <taxon>Halobacteriales</taxon>
        <taxon>Haloferacaceae</taxon>
        <taxon>Haloferax</taxon>
    </lineage>
</organism>
<proteinExistence type="predicted"/>
<evidence type="ECO:0000313" key="4">
    <source>
        <dbReference type="Proteomes" id="UP000183894"/>
    </source>
</evidence>
<dbReference type="AlphaFoldDB" id="A0A1H7QQK9"/>
<gene>
    <name evidence="3" type="ORF">SAMN04488691_105119</name>
</gene>
<dbReference type="EMBL" id="FOAD01000005">
    <property type="protein sequence ID" value="SEL50202.1"/>
    <property type="molecule type" value="Genomic_DNA"/>
</dbReference>
<reference evidence="3 4" key="1">
    <citation type="submission" date="2016-10" db="EMBL/GenBank/DDBJ databases">
        <authorList>
            <person name="de Groot N.N."/>
        </authorList>
    </citation>
    <scope>NUCLEOTIDE SEQUENCE [LARGE SCALE GENOMIC DNA]</scope>
    <source>
        <strain evidence="3 4">CDM_5</strain>
    </source>
</reference>
<protein>
    <submittedName>
        <fullName evidence="3">Uncharacterized protein</fullName>
    </submittedName>
</protein>
<keyword evidence="2" id="KW-0812">Transmembrane</keyword>
<dbReference type="Proteomes" id="UP000183894">
    <property type="component" value="Unassembled WGS sequence"/>
</dbReference>
<name>A0A1H7QQK9_HALLR</name>
<feature type="transmembrane region" description="Helical" evidence="2">
    <location>
        <begin position="159"/>
        <end position="179"/>
    </location>
</feature>
<keyword evidence="2" id="KW-0472">Membrane</keyword>
<evidence type="ECO:0000256" key="1">
    <source>
        <dbReference type="SAM" id="MobiDB-lite"/>
    </source>
</evidence>
<sequence>MKGRIVLMVILILSVIGTPAMAQETTQTATETPVTTQTSETQTQTPEQAQEEQNPKFNEILGSKGAVTVNAIEWNETSAKVYISVSREMEVNIIEPEPDGGGTYNFYELEQGEHIINYQFNYPSETDKLAIAGRTGYEIYKSPNAPIISFDRGAIYSDLWIAGIGVFLSFTAMGVYRWLVLVAREDDSIQKVI</sequence>